<gene>
    <name evidence="1" type="ORF">V6N12_026154</name>
</gene>
<protein>
    <submittedName>
        <fullName evidence="1">Uncharacterized protein</fullName>
    </submittedName>
</protein>
<dbReference type="SUPFAM" id="SSF52047">
    <property type="entry name" value="RNI-like"/>
    <property type="match status" value="1"/>
</dbReference>
<dbReference type="Proteomes" id="UP001472677">
    <property type="component" value="Unassembled WGS sequence"/>
</dbReference>
<dbReference type="EMBL" id="JBBPBM010000023">
    <property type="protein sequence ID" value="KAK8545318.1"/>
    <property type="molecule type" value="Genomic_DNA"/>
</dbReference>
<comment type="caution">
    <text evidence="1">The sequence shown here is derived from an EMBL/GenBank/DDBJ whole genome shotgun (WGS) entry which is preliminary data.</text>
</comment>
<proteinExistence type="predicted"/>
<dbReference type="Gene3D" id="3.80.10.10">
    <property type="entry name" value="Ribonuclease Inhibitor"/>
    <property type="match status" value="1"/>
</dbReference>
<name>A0ABR2DQY5_9ROSI</name>
<dbReference type="InterPro" id="IPR032675">
    <property type="entry name" value="LRR_dom_sf"/>
</dbReference>
<organism evidence="1 2">
    <name type="scientific">Hibiscus sabdariffa</name>
    <name type="common">roselle</name>
    <dbReference type="NCBI Taxonomy" id="183260"/>
    <lineage>
        <taxon>Eukaryota</taxon>
        <taxon>Viridiplantae</taxon>
        <taxon>Streptophyta</taxon>
        <taxon>Embryophyta</taxon>
        <taxon>Tracheophyta</taxon>
        <taxon>Spermatophyta</taxon>
        <taxon>Magnoliopsida</taxon>
        <taxon>eudicotyledons</taxon>
        <taxon>Gunneridae</taxon>
        <taxon>Pentapetalae</taxon>
        <taxon>rosids</taxon>
        <taxon>malvids</taxon>
        <taxon>Malvales</taxon>
        <taxon>Malvaceae</taxon>
        <taxon>Malvoideae</taxon>
        <taxon>Hibiscus</taxon>
    </lineage>
</organism>
<accession>A0ABR2DQY5</accession>
<reference evidence="1 2" key="1">
    <citation type="journal article" date="2024" name="G3 (Bethesda)">
        <title>Genome assembly of Hibiscus sabdariffa L. provides insights into metabolisms of medicinal natural products.</title>
        <authorList>
            <person name="Kim T."/>
        </authorList>
    </citation>
    <scope>NUCLEOTIDE SEQUENCE [LARGE SCALE GENOMIC DNA]</scope>
    <source>
        <strain evidence="1">TK-2024</strain>
        <tissue evidence="1">Old leaves</tissue>
    </source>
</reference>
<sequence length="79" mass="8608">MLQNLDKCLHVDCSSPDGFAAAFPKLRTLNLARNETYGKATDFAAMNSLTSLNISGNLFLRPHFSGAIQVVSFGFSRLV</sequence>
<evidence type="ECO:0000313" key="1">
    <source>
        <dbReference type="EMBL" id="KAK8545318.1"/>
    </source>
</evidence>
<evidence type="ECO:0000313" key="2">
    <source>
        <dbReference type="Proteomes" id="UP001472677"/>
    </source>
</evidence>
<keyword evidence="2" id="KW-1185">Reference proteome</keyword>